<reference evidence="1" key="2">
    <citation type="journal article" date="2015" name="Fish Shellfish Immunol.">
        <title>Early steps in the European eel (Anguilla anguilla)-Vibrio vulnificus interaction in the gills: Role of the RtxA13 toxin.</title>
        <authorList>
            <person name="Callol A."/>
            <person name="Pajuelo D."/>
            <person name="Ebbesson L."/>
            <person name="Teles M."/>
            <person name="MacKenzie S."/>
            <person name="Amaro C."/>
        </authorList>
    </citation>
    <scope>NUCLEOTIDE SEQUENCE</scope>
</reference>
<evidence type="ECO:0000313" key="1">
    <source>
        <dbReference type="EMBL" id="JAH18239.1"/>
    </source>
</evidence>
<accession>A0A0E9QN48</accession>
<reference evidence="1" key="1">
    <citation type="submission" date="2014-11" db="EMBL/GenBank/DDBJ databases">
        <authorList>
            <person name="Amaro Gonzalez C."/>
        </authorList>
    </citation>
    <scope>NUCLEOTIDE SEQUENCE</scope>
</reference>
<dbReference type="AlphaFoldDB" id="A0A0E9QN48"/>
<sequence length="29" mass="3187">MGSVLLTLTCQSKTSYFCTEGSNFLTKLL</sequence>
<name>A0A0E9QN48_ANGAN</name>
<dbReference type="EMBL" id="GBXM01090338">
    <property type="protein sequence ID" value="JAH18239.1"/>
    <property type="molecule type" value="Transcribed_RNA"/>
</dbReference>
<organism evidence="1">
    <name type="scientific">Anguilla anguilla</name>
    <name type="common">European freshwater eel</name>
    <name type="synonym">Muraena anguilla</name>
    <dbReference type="NCBI Taxonomy" id="7936"/>
    <lineage>
        <taxon>Eukaryota</taxon>
        <taxon>Metazoa</taxon>
        <taxon>Chordata</taxon>
        <taxon>Craniata</taxon>
        <taxon>Vertebrata</taxon>
        <taxon>Euteleostomi</taxon>
        <taxon>Actinopterygii</taxon>
        <taxon>Neopterygii</taxon>
        <taxon>Teleostei</taxon>
        <taxon>Anguilliformes</taxon>
        <taxon>Anguillidae</taxon>
        <taxon>Anguilla</taxon>
    </lineage>
</organism>
<protein>
    <submittedName>
        <fullName evidence="1">Uncharacterized protein</fullName>
    </submittedName>
</protein>
<proteinExistence type="predicted"/>